<comment type="caution">
    <text evidence="2">The sequence shown here is derived from an EMBL/GenBank/DDBJ whole genome shotgun (WGS) entry which is preliminary data.</text>
</comment>
<evidence type="ECO:0008006" key="4">
    <source>
        <dbReference type="Google" id="ProtNLM"/>
    </source>
</evidence>
<dbReference type="Proteomes" id="UP000479226">
    <property type="component" value="Unassembled WGS sequence"/>
</dbReference>
<keyword evidence="1" id="KW-1133">Transmembrane helix</keyword>
<evidence type="ECO:0000256" key="1">
    <source>
        <dbReference type="SAM" id="Phobius"/>
    </source>
</evidence>
<dbReference type="EMBL" id="JAAKZI010000001">
    <property type="protein sequence ID" value="NGN81887.1"/>
    <property type="molecule type" value="Genomic_DNA"/>
</dbReference>
<feature type="transmembrane region" description="Helical" evidence="1">
    <location>
        <begin position="27"/>
        <end position="47"/>
    </location>
</feature>
<keyword evidence="1" id="KW-0812">Transmembrane</keyword>
<name>A0ABX0DCI0_9MICC</name>
<sequence>MWSLLLMALAGLLIGGAYTFYQQKTPRWIPICFAILAMMSLLAAYLFTLGG</sequence>
<gene>
    <name evidence="2" type="ORF">G6N77_00195</name>
</gene>
<dbReference type="RefSeq" id="WP_165179990.1">
    <property type="nucleotide sequence ID" value="NZ_JAAKZI010000001.1"/>
</dbReference>
<keyword evidence="3" id="KW-1185">Reference proteome</keyword>
<proteinExistence type="predicted"/>
<keyword evidence="1" id="KW-0472">Membrane</keyword>
<reference evidence="2 3" key="1">
    <citation type="submission" date="2020-02" db="EMBL/GenBank/DDBJ databases">
        <title>Genome sequence of the type strain DSM 27180 of Arthrobacter silviterrae.</title>
        <authorList>
            <person name="Gao J."/>
            <person name="Sun J."/>
        </authorList>
    </citation>
    <scope>NUCLEOTIDE SEQUENCE [LARGE SCALE GENOMIC DNA]</scope>
    <source>
        <strain evidence="2 3">DSM 27180</strain>
    </source>
</reference>
<organism evidence="2 3">
    <name type="scientific">Arthrobacter silviterrae</name>
    <dbReference type="NCBI Taxonomy" id="2026658"/>
    <lineage>
        <taxon>Bacteria</taxon>
        <taxon>Bacillati</taxon>
        <taxon>Actinomycetota</taxon>
        <taxon>Actinomycetes</taxon>
        <taxon>Micrococcales</taxon>
        <taxon>Micrococcaceae</taxon>
        <taxon>Arthrobacter</taxon>
    </lineage>
</organism>
<evidence type="ECO:0000313" key="2">
    <source>
        <dbReference type="EMBL" id="NGN81887.1"/>
    </source>
</evidence>
<protein>
    <recommendedName>
        <fullName evidence="4">Amidotransferase</fullName>
    </recommendedName>
</protein>
<accession>A0ABX0DCI0</accession>
<evidence type="ECO:0000313" key="3">
    <source>
        <dbReference type="Proteomes" id="UP000479226"/>
    </source>
</evidence>